<dbReference type="RefSeq" id="WP_251225236.1">
    <property type="nucleotide sequence ID" value="NZ_JAMBOL010000045.1"/>
</dbReference>
<dbReference type="InterPro" id="IPR036390">
    <property type="entry name" value="WH_DNA-bd_sf"/>
</dbReference>
<dbReference type="AlphaFoldDB" id="A0A9X2ISI4"/>
<feature type="domain" description="Initiator Rep protein WH1" evidence="2">
    <location>
        <begin position="13"/>
        <end position="154"/>
    </location>
</feature>
<dbReference type="GO" id="GO:0003887">
    <property type="term" value="F:DNA-directed DNA polymerase activity"/>
    <property type="evidence" value="ECO:0007669"/>
    <property type="project" value="InterPro"/>
</dbReference>
<comment type="similarity">
    <text evidence="1">Belongs to the initiator RepB protein family.</text>
</comment>
<dbReference type="Gene3D" id="1.10.10.10">
    <property type="entry name" value="Winged helix-like DNA-binding domain superfamily/Winged helix DNA-binding domain"/>
    <property type="match status" value="2"/>
</dbReference>
<accession>A0A9X2ISI4</accession>
<dbReference type="Pfam" id="PF01051">
    <property type="entry name" value="Rep3_N"/>
    <property type="match status" value="1"/>
</dbReference>
<evidence type="ECO:0000256" key="1">
    <source>
        <dbReference type="ARBA" id="ARBA00038283"/>
    </source>
</evidence>
<comment type="caution">
    <text evidence="3">The sequence shown here is derived from an EMBL/GenBank/DDBJ whole genome shotgun (WGS) entry which is preliminary data.</text>
</comment>
<dbReference type="Proteomes" id="UP001139179">
    <property type="component" value="Unassembled WGS sequence"/>
</dbReference>
<dbReference type="InterPro" id="IPR000525">
    <property type="entry name" value="Initiator_Rep_WH1"/>
</dbReference>
<dbReference type="EMBL" id="JAMBOL010000045">
    <property type="protein sequence ID" value="MCM3716588.1"/>
    <property type="molecule type" value="Genomic_DNA"/>
</dbReference>
<evidence type="ECO:0000313" key="4">
    <source>
        <dbReference type="Proteomes" id="UP001139179"/>
    </source>
</evidence>
<dbReference type="SUPFAM" id="SSF46785">
    <property type="entry name" value="Winged helix' DNA-binding domain"/>
    <property type="match status" value="2"/>
</dbReference>
<reference evidence="3" key="1">
    <citation type="submission" date="2022-05" db="EMBL/GenBank/DDBJ databases">
        <title>Comparative Genomics of Spacecraft Associated Microbes.</title>
        <authorList>
            <person name="Tran M.T."/>
            <person name="Wright A."/>
            <person name="Seuylemezian A."/>
            <person name="Eisen J."/>
            <person name="Coil D."/>
        </authorList>
    </citation>
    <scope>NUCLEOTIDE SEQUENCE</scope>
    <source>
        <strain evidence="3">214.1.1</strain>
    </source>
</reference>
<proteinExistence type="inferred from homology"/>
<protein>
    <submittedName>
        <fullName evidence="3">Replication initiation protein</fullName>
    </submittedName>
</protein>
<evidence type="ECO:0000259" key="2">
    <source>
        <dbReference type="Pfam" id="PF01051"/>
    </source>
</evidence>
<evidence type="ECO:0000313" key="3">
    <source>
        <dbReference type="EMBL" id="MCM3716588.1"/>
    </source>
</evidence>
<dbReference type="InterPro" id="IPR036388">
    <property type="entry name" value="WH-like_DNA-bd_sf"/>
</dbReference>
<sequence length="369" mass="43536">MTLTKHSPNRNLVTKSNDLIEANYKLSVTEQKIILMLASYIQPEDDDFKVYTIRVQDFHRLLGLRGSPKYTELRTITKNLMKQVFEVRIDNQIIQVGWLSYVAYNTDEGSIDLRFDPFLKPYLLQLKREFTTYRLENVIKLDSAYSIRIYELLKQYERIGERTFTLKRLREHIGAENIYPAYGNFKQRVLSRAQKELREKTDLSFEFEERKKGRSVQEIRFFIRSLSDVGGTNDEKREDIIRMSKEAGFLPSQSILKKWLSYPLAEIKEAIDTVKVKDNIRNPANYITSILNAAESKEHARLVDTKSIDKVYQAVYDEIKLLRKRNSRVVPKLLITERIEEVLNKYLEPEVAQEVYNQNIDKWIKECKS</sequence>
<keyword evidence="4" id="KW-1185">Reference proteome</keyword>
<dbReference type="GO" id="GO:0006270">
    <property type="term" value="P:DNA replication initiation"/>
    <property type="evidence" value="ECO:0007669"/>
    <property type="project" value="InterPro"/>
</dbReference>
<organism evidence="3 4">
    <name type="scientific">Halalkalibacter oceani</name>
    <dbReference type="NCBI Taxonomy" id="1653776"/>
    <lineage>
        <taxon>Bacteria</taxon>
        <taxon>Bacillati</taxon>
        <taxon>Bacillota</taxon>
        <taxon>Bacilli</taxon>
        <taxon>Bacillales</taxon>
        <taxon>Bacillaceae</taxon>
        <taxon>Halalkalibacter</taxon>
    </lineage>
</organism>
<gene>
    <name evidence="3" type="ORF">M3202_21320</name>
</gene>
<name>A0A9X2ISI4_9BACI</name>
<dbReference type="Pfam" id="PF21205">
    <property type="entry name" value="Rep3_C"/>
    <property type="match status" value="1"/>
</dbReference>